<evidence type="ECO:0000256" key="9">
    <source>
        <dbReference type="RuleBase" id="RU363032"/>
    </source>
</evidence>
<dbReference type="InterPro" id="IPR035906">
    <property type="entry name" value="MetI-like_sf"/>
</dbReference>
<feature type="transmembrane region" description="Helical" evidence="9">
    <location>
        <begin position="93"/>
        <end position="112"/>
    </location>
</feature>
<comment type="caution">
    <text evidence="11">The sequence shown here is derived from an EMBL/GenBank/DDBJ whole genome shotgun (WGS) entry which is preliminary data.</text>
</comment>
<protein>
    <submittedName>
        <fullName evidence="11">Amino acid ABC transporter permease</fullName>
    </submittedName>
</protein>
<dbReference type="PANTHER" id="PTHR30614">
    <property type="entry name" value="MEMBRANE COMPONENT OF AMINO ACID ABC TRANSPORTER"/>
    <property type="match status" value="1"/>
</dbReference>
<evidence type="ECO:0000256" key="3">
    <source>
        <dbReference type="ARBA" id="ARBA00022448"/>
    </source>
</evidence>
<dbReference type="PROSITE" id="PS50928">
    <property type="entry name" value="ABC_TM1"/>
    <property type="match status" value="1"/>
</dbReference>
<organism evidence="11 12">
    <name type="scientific">Tateyamaria armeniaca</name>
    <dbReference type="NCBI Taxonomy" id="2518930"/>
    <lineage>
        <taxon>Bacteria</taxon>
        <taxon>Pseudomonadati</taxon>
        <taxon>Pseudomonadota</taxon>
        <taxon>Alphaproteobacteria</taxon>
        <taxon>Rhodobacterales</taxon>
        <taxon>Roseobacteraceae</taxon>
        <taxon>Tateyamaria</taxon>
    </lineage>
</organism>
<name>A0ABW8UXP6_9RHOB</name>
<dbReference type="EMBL" id="JBHDIY010000002">
    <property type="protein sequence ID" value="MFL4471692.1"/>
    <property type="molecule type" value="Genomic_DNA"/>
</dbReference>
<dbReference type="RefSeq" id="WP_407593542.1">
    <property type="nucleotide sequence ID" value="NZ_JBHDIY010000002.1"/>
</dbReference>
<keyword evidence="6" id="KW-0029">Amino-acid transport</keyword>
<feature type="transmembrane region" description="Helical" evidence="9">
    <location>
        <begin position="69"/>
        <end position="87"/>
    </location>
</feature>
<evidence type="ECO:0000256" key="2">
    <source>
        <dbReference type="ARBA" id="ARBA00010072"/>
    </source>
</evidence>
<feature type="transmembrane region" description="Helical" evidence="9">
    <location>
        <begin position="191"/>
        <end position="211"/>
    </location>
</feature>
<sequence>MERILEQIPRFFSGPNMILLLESAGLTLAMTLMGCLIGFGLAFVLVYLRQTPGLWAMPLRLICILYVEVFRRIPFIVVVYLVLFFIQTVTPNASLFTIAVIAICLYAVAYTADIIRGGLESVPQAQVEAAQAMNLSRLQTNLRIVLPQAWPVIVPPAIAFAVSFIKDTALVSQVGVFELTFRGKELNNQGYSGILVFGTIALCYFLMSFPLSMLGQYLEKRLATPRGQRRSRKIWFT</sequence>
<keyword evidence="3 9" id="KW-0813">Transport</keyword>
<evidence type="ECO:0000256" key="1">
    <source>
        <dbReference type="ARBA" id="ARBA00004429"/>
    </source>
</evidence>
<dbReference type="InterPro" id="IPR000515">
    <property type="entry name" value="MetI-like"/>
</dbReference>
<evidence type="ECO:0000256" key="6">
    <source>
        <dbReference type="ARBA" id="ARBA00022970"/>
    </source>
</evidence>
<feature type="transmembrane region" description="Helical" evidence="9">
    <location>
        <begin position="144"/>
        <end position="165"/>
    </location>
</feature>
<evidence type="ECO:0000313" key="11">
    <source>
        <dbReference type="EMBL" id="MFL4471692.1"/>
    </source>
</evidence>
<dbReference type="NCBIfam" id="TIGR01726">
    <property type="entry name" value="HEQRo_perm_3TM"/>
    <property type="match status" value="1"/>
</dbReference>
<dbReference type="SUPFAM" id="SSF161098">
    <property type="entry name" value="MetI-like"/>
    <property type="match status" value="1"/>
</dbReference>
<evidence type="ECO:0000313" key="12">
    <source>
        <dbReference type="Proteomes" id="UP001627408"/>
    </source>
</evidence>
<dbReference type="Gene3D" id="1.10.3720.10">
    <property type="entry name" value="MetI-like"/>
    <property type="match status" value="1"/>
</dbReference>
<dbReference type="InterPro" id="IPR010065">
    <property type="entry name" value="AA_ABC_transptr_permease_3TM"/>
</dbReference>
<gene>
    <name evidence="11" type="ORF">ACERZ8_18090</name>
</gene>
<evidence type="ECO:0000256" key="8">
    <source>
        <dbReference type="ARBA" id="ARBA00023136"/>
    </source>
</evidence>
<feature type="domain" description="ABC transmembrane type-1" evidence="10">
    <location>
        <begin position="20"/>
        <end position="215"/>
    </location>
</feature>
<dbReference type="CDD" id="cd06261">
    <property type="entry name" value="TM_PBP2"/>
    <property type="match status" value="1"/>
</dbReference>
<comment type="subcellular location">
    <subcellularLocation>
        <location evidence="1">Cell inner membrane</location>
        <topology evidence="1">Multi-pass membrane protein</topology>
    </subcellularLocation>
    <subcellularLocation>
        <location evidence="9">Cell membrane</location>
        <topology evidence="9">Multi-pass membrane protein</topology>
    </subcellularLocation>
</comment>
<reference evidence="11 12" key="1">
    <citation type="submission" date="2024-08" db="EMBL/GenBank/DDBJ databases">
        <title>Tateyamaria sp. nov., isolated from marine algae.</title>
        <authorList>
            <person name="Choi B.J."/>
            <person name="Kim J.M."/>
            <person name="Lee J.K."/>
            <person name="Choi D.G."/>
            <person name="Bayburt H."/>
            <person name="Baek J.H."/>
            <person name="Han D.M."/>
            <person name="Jeon C.O."/>
        </authorList>
    </citation>
    <scope>NUCLEOTIDE SEQUENCE [LARGE SCALE GENOMIC DNA]</scope>
    <source>
        <strain evidence="11 12">KMU-156</strain>
    </source>
</reference>
<comment type="similarity">
    <text evidence="2">Belongs to the binding-protein-dependent transport system permease family. HisMQ subfamily.</text>
</comment>
<dbReference type="Pfam" id="PF00528">
    <property type="entry name" value="BPD_transp_1"/>
    <property type="match status" value="1"/>
</dbReference>
<keyword evidence="8 9" id="KW-0472">Membrane</keyword>
<dbReference type="InterPro" id="IPR043429">
    <property type="entry name" value="ArtM/GltK/GlnP/TcyL/YhdX-like"/>
</dbReference>
<dbReference type="PANTHER" id="PTHR30614:SF0">
    <property type="entry name" value="L-CYSTINE TRANSPORT SYSTEM PERMEASE PROTEIN TCYL"/>
    <property type="match status" value="1"/>
</dbReference>
<evidence type="ECO:0000256" key="7">
    <source>
        <dbReference type="ARBA" id="ARBA00022989"/>
    </source>
</evidence>
<evidence type="ECO:0000259" key="10">
    <source>
        <dbReference type="PROSITE" id="PS50928"/>
    </source>
</evidence>
<accession>A0ABW8UXP6</accession>
<keyword evidence="7 9" id="KW-1133">Transmembrane helix</keyword>
<keyword evidence="4" id="KW-1003">Cell membrane</keyword>
<dbReference type="Proteomes" id="UP001627408">
    <property type="component" value="Unassembled WGS sequence"/>
</dbReference>
<evidence type="ECO:0000256" key="5">
    <source>
        <dbReference type="ARBA" id="ARBA00022692"/>
    </source>
</evidence>
<dbReference type="PROSITE" id="PS51257">
    <property type="entry name" value="PROKAR_LIPOPROTEIN"/>
    <property type="match status" value="1"/>
</dbReference>
<feature type="transmembrane region" description="Helical" evidence="9">
    <location>
        <begin position="24"/>
        <end position="48"/>
    </location>
</feature>
<evidence type="ECO:0000256" key="4">
    <source>
        <dbReference type="ARBA" id="ARBA00022475"/>
    </source>
</evidence>
<keyword evidence="5 9" id="KW-0812">Transmembrane</keyword>
<keyword evidence="12" id="KW-1185">Reference proteome</keyword>
<proteinExistence type="inferred from homology"/>